<name>A0AAD7DEV2_MYCRO</name>
<reference evidence="1" key="1">
    <citation type="submission" date="2023-03" db="EMBL/GenBank/DDBJ databases">
        <title>Massive genome expansion in bonnet fungi (Mycena s.s.) driven by repeated elements and novel gene families across ecological guilds.</title>
        <authorList>
            <consortium name="Lawrence Berkeley National Laboratory"/>
            <person name="Harder C.B."/>
            <person name="Miyauchi S."/>
            <person name="Viragh M."/>
            <person name="Kuo A."/>
            <person name="Thoen E."/>
            <person name="Andreopoulos B."/>
            <person name="Lu D."/>
            <person name="Skrede I."/>
            <person name="Drula E."/>
            <person name="Henrissat B."/>
            <person name="Morin E."/>
            <person name="Kohler A."/>
            <person name="Barry K."/>
            <person name="LaButti K."/>
            <person name="Morin E."/>
            <person name="Salamov A."/>
            <person name="Lipzen A."/>
            <person name="Mereny Z."/>
            <person name="Hegedus B."/>
            <person name="Baldrian P."/>
            <person name="Stursova M."/>
            <person name="Weitz H."/>
            <person name="Taylor A."/>
            <person name="Grigoriev I.V."/>
            <person name="Nagy L.G."/>
            <person name="Martin F."/>
            <person name="Kauserud H."/>
        </authorList>
    </citation>
    <scope>NUCLEOTIDE SEQUENCE</scope>
    <source>
        <strain evidence="1">CBHHK067</strain>
    </source>
</reference>
<proteinExistence type="predicted"/>
<dbReference type="Proteomes" id="UP001221757">
    <property type="component" value="Unassembled WGS sequence"/>
</dbReference>
<dbReference type="AlphaFoldDB" id="A0AAD7DEV2"/>
<evidence type="ECO:0000313" key="2">
    <source>
        <dbReference type="Proteomes" id="UP001221757"/>
    </source>
</evidence>
<protein>
    <submittedName>
        <fullName evidence="1">Uncharacterized protein</fullName>
    </submittedName>
</protein>
<accession>A0AAD7DEV2</accession>
<organism evidence="1 2">
    <name type="scientific">Mycena rosella</name>
    <name type="common">Pink bonnet</name>
    <name type="synonym">Agaricus rosellus</name>
    <dbReference type="NCBI Taxonomy" id="1033263"/>
    <lineage>
        <taxon>Eukaryota</taxon>
        <taxon>Fungi</taxon>
        <taxon>Dikarya</taxon>
        <taxon>Basidiomycota</taxon>
        <taxon>Agaricomycotina</taxon>
        <taxon>Agaricomycetes</taxon>
        <taxon>Agaricomycetidae</taxon>
        <taxon>Agaricales</taxon>
        <taxon>Marasmiineae</taxon>
        <taxon>Mycenaceae</taxon>
        <taxon>Mycena</taxon>
    </lineage>
</organism>
<comment type="caution">
    <text evidence="1">The sequence shown here is derived from an EMBL/GenBank/DDBJ whole genome shotgun (WGS) entry which is preliminary data.</text>
</comment>
<gene>
    <name evidence="1" type="ORF">B0H17DRAFT_937368</name>
</gene>
<keyword evidence="2" id="KW-1185">Reference proteome</keyword>
<feature type="non-terminal residue" evidence="1">
    <location>
        <position position="1"/>
    </location>
</feature>
<sequence length="75" mass="7886">IGERFSPYVALACLAMATTILIQRNAHVAHGLALSVIGGLHCHCGQPVPSPWPASFRVTSSMPVSPAQTGARIKH</sequence>
<evidence type="ECO:0000313" key="1">
    <source>
        <dbReference type="EMBL" id="KAJ7689477.1"/>
    </source>
</evidence>
<dbReference type="EMBL" id="JARKIE010000072">
    <property type="protein sequence ID" value="KAJ7689477.1"/>
    <property type="molecule type" value="Genomic_DNA"/>
</dbReference>